<keyword evidence="8" id="KW-1185">Reference proteome</keyword>
<keyword evidence="5 6" id="KW-0472">Membrane</keyword>
<feature type="transmembrane region" description="Helical" evidence="6">
    <location>
        <begin position="302"/>
        <end position="319"/>
    </location>
</feature>
<dbReference type="PANTHER" id="PTHR23513:SF6">
    <property type="entry name" value="MAJOR FACILITATOR SUPERFAMILY ASSOCIATED DOMAIN-CONTAINING PROTEIN"/>
    <property type="match status" value="1"/>
</dbReference>
<evidence type="ECO:0000256" key="2">
    <source>
        <dbReference type="ARBA" id="ARBA00022475"/>
    </source>
</evidence>
<feature type="transmembrane region" description="Helical" evidence="6">
    <location>
        <begin position="23"/>
        <end position="44"/>
    </location>
</feature>
<feature type="transmembrane region" description="Helical" evidence="6">
    <location>
        <begin position="325"/>
        <end position="347"/>
    </location>
</feature>
<evidence type="ECO:0000256" key="1">
    <source>
        <dbReference type="ARBA" id="ARBA00004651"/>
    </source>
</evidence>
<gene>
    <name evidence="7" type="ORF">P9989_01575</name>
</gene>
<organism evidence="7 8">
    <name type="scientific">Halobacillus naozhouensis</name>
    <dbReference type="NCBI Taxonomy" id="554880"/>
    <lineage>
        <taxon>Bacteria</taxon>
        <taxon>Bacillati</taxon>
        <taxon>Bacillota</taxon>
        <taxon>Bacilli</taxon>
        <taxon>Bacillales</taxon>
        <taxon>Bacillaceae</taxon>
        <taxon>Halobacillus</taxon>
    </lineage>
</organism>
<dbReference type="Pfam" id="PF07690">
    <property type="entry name" value="MFS_1"/>
    <property type="match status" value="1"/>
</dbReference>
<feature type="transmembrane region" description="Helical" evidence="6">
    <location>
        <begin position="394"/>
        <end position="416"/>
    </location>
</feature>
<evidence type="ECO:0000256" key="6">
    <source>
        <dbReference type="SAM" id="Phobius"/>
    </source>
</evidence>
<feature type="transmembrane region" description="Helical" evidence="6">
    <location>
        <begin position="56"/>
        <end position="76"/>
    </location>
</feature>
<dbReference type="Proteomes" id="UP001221597">
    <property type="component" value="Chromosome"/>
</dbReference>
<keyword evidence="4 6" id="KW-1133">Transmembrane helix</keyword>
<comment type="subcellular location">
    <subcellularLocation>
        <location evidence="1">Cell membrane</location>
        <topology evidence="1">Multi-pass membrane protein</topology>
    </subcellularLocation>
</comment>
<evidence type="ECO:0000313" key="8">
    <source>
        <dbReference type="Proteomes" id="UP001221597"/>
    </source>
</evidence>
<feature type="transmembrane region" description="Helical" evidence="6">
    <location>
        <begin position="155"/>
        <end position="175"/>
    </location>
</feature>
<protein>
    <submittedName>
        <fullName evidence="7">MFS transporter</fullName>
    </submittedName>
</protein>
<feature type="transmembrane region" description="Helical" evidence="6">
    <location>
        <begin position="368"/>
        <end position="388"/>
    </location>
</feature>
<feature type="transmembrane region" description="Helical" evidence="6">
    <location>
        <begin position="181"/>
        <end position="201"/>
    </location>
</feature>
<evidence type="ECO:0000256" key="5">
    <source>
        <dbReference type="ARBA" id="ARBA00023136"/>
    </source>
</evidence>
<reference evidence="7 8" key="1">
    <citation type="submission" date="2023-04" db="EMBL/GenBank/DDBJ databases">
        <title>Genome sequence of Halobacillus naozhouensis KACC 21980.</title>
        <authorList>
            <person name="Kim S."/>
            <person name="Heo J."/>
            <person name="Kwon S.-W."/>
        </authorList>
    </citation>
    <scope>NUCLEOTIDE SEQUENCE [LARGE SCALE GENOMIC DNA]</scope>
    <source>
        <strain evidence="7 8">KCTC 13234</strain>
    </source>
</reference>
<feature type="transmembrane region" description="Helical" evidence="6">
    <location>
        <begin position="239"/>
        <end position="263"/>
    </location>
</feature>
<name>A0ABY8J2Y4_9BACI</name>
<evidence type="ECO:0000256" key="3">
    <source>
        <dbReference type="ARBA" id="ARBA00022692"/>
    </source>
</evidence>
<evidence type="ECO:0000313" key="7">
    <source>
        <dbReference type="EMBL" id="WFT75125.1"/>
    </source>
</evidence>
<feature type="transmembrane region" description="Helical" evidence="6">
    <location>
        <begin position="275"/>
        <end position="295"/>
    </location>
</feature>
<feature type="transmembrane region" description="Helical" evidence="6">
    <location>
        <begin position="88"/>
        <end position="109"/>
    </location>
</feature>
<dbReference type="InterPro" id="IPR011701">
    <property type="entry name" value="MFS"/>
</dbReference>
<dbReference type="Gene3D" id="1.20.1250.20">
    <property type="entry name" value="MFS general substrate transporter like domains"/>
    <property type="match status" value="2"/>
</dbReference>
<dbReference type="CDD" id="cd06173">
    <property type="entry name" value="MFS_MefA_like"/>
    <property type="match status" value="1"/>
</dbReference>
<dbReference type="PANTHER" id="PTHR23513">
    <property type="entry name" value="INTEGRAL MEMBRANE EFFLUX PROTEIN-RELATED"/>
    <property type="match status" value="1"/>
</dbReference>
<dbReference type="InterPro" id="IPR036259">
    <property type="entry name" value="MFS_trans_sf"/>
</dbReference>
<proteinExistence type="predicted"/>
<evidence type="ECO:0000256" key="4">
    <source>
        <dbReference type="ARBA" id="ARBA00022989"/>
    </source>
</evidence>
<sequence length="420" mass="46004">MEEQQTAEELKKSGRAFFKTKSFFMLWIASLCSSLSMSIFMFVQSWYVVQGLGLEAALGIVLISLSVPRIIFMLAGGVLSDRKDQARIMFWSDLSRAFLACLLAILFVFAHPLPIWVLIINAIGFGILGGIFEPARDSIIPTVVEPDMLTRANSVLQGTMQIALFAGPLFAGVILGIAGYGILFLLIGGLLVIGSLCVVLVNSDKGRTEVTEQLDDWLGFWVQLKEGIMYLWCSKLLRALFIIAIVVNFFMSGPLFIGLPIFVEGVLEGSALDYSYVQGGLTFGMILGSIIMGIINIRRKRGSYALILMAAQGIIIILFSQSNTIWLAVGIIIFIGLLNPAINIPLISMIQEYTDPGKMGRVMSLIRMASFGLMPLSYAMVSFLLGQGVSIRAILFWSALPLIISVIVLFACFPVLRKAN</sequence>
<dbReference type="SUPFAM" id="SSF103473">
    <property type="entry name" value="MFS general substrate transporter"/>
    <property type="match status" value="1"/>
</dbReference>
<keyword evidence="3 6" id="KW-0812">Transmembrane</keyword>
<accession>A0ABY8J2Y4</accession>
<dbReference type="RefSeq" id="WP_283077094.1">
    <property type="nucleotide sequence ID" value="NZ_CP121671.1"/>
</dbReference>
<feature type="transmembrane region" description="Helical" evidence="6">
    <location>
        <begin position="115"/>
        <end position="135"/>
    </location>
</feature>
<keyword evidence="2" id="KW-1003">Cell membrane</keyword>
<dbReference type="EMBL" id="CP121671">
    <property type="protein sequence ID" value="WFT75125.1"/>
    <property type="molecule type" value="Genomic_DNA"/>
</dbReference>